<evidence type="ECO:0000259" key="3">
    <source>
        <dbReference type="Pfam" id="PF06863"/>
    </source>
</evidence>
<sequence>MKFLLLLLFSLSASHAADEPGFKNGYPDNDTVTQVRNDQVFQRAVQAYRFWYPTVSAEGIFNGFRDLGVNDNEAIGYLQASPIGLAFTANMDTPYAVAALDVKDGAMVVELPPGAFIGLANDHHQNWIQDMGIPGPDAGKGGKHLILPPNYKGEIPADYHVGRATSNKVLIALRAIPQNGNMKEAMEMITRVKIYPFSTSANPKLLRFVNLTSRKMDGTLLKWENNMEFWNKLHKVIDEEPILQEFQPMYGFLSGLGIEKGKKFAPDNKMRSLLEQAAKEGRRQMLVSAFANWRPDRIVWKDRRWEWVGLVSENGNFMTQSGLDLEARDRWFSQAIIASPAMFRRTEGAGSLYWLGLRDDKGEYLDGGKTYKLSVPMPVPAKLFWSVTVYDNETRSLIQTDQNNAALRSLVELKNSPTMGTVDVYFGPKQIAGKEGKWIKTIPGKGWFAYFRIYGPGDAAFKGTWRPGDFEEVKTTDQTASNP</sequence>
<protein>
    <submittedName>
        <fullName evidence="4">DUF1254 domain-containing protein</fullName>
    </submittedName>
</protein>
<proteinExistence type="predicted"/>
<dbReference type="PANTHER" id="PTHR36509:SF3">
    <property type="entry name" value="SIGNAL PEPTIDE PROTEIN"/>
    <property type="match status" value="1"/>
</dbReference>
<reference evidence="4 5" key="1">
    <citation type="submission" date="2023-11" db="EMBL/GenBank/DDBJ databases">
        <title>Peredibacter starrii A3.12.</title>
        <authorList>
            <person name="Mitchell R.J."/>
        </authorList>
    </citation>
    <scope>NUCLEOTIDE SEQUENCE [LARGE SCALE GENOMIC DNA]</scope>
    <source>
        <strain evidence="4 5">A3.12</strain>
    </source>
</reference>
<evidence type="ECO:0000259" key="2">
    <source>
        <dbReference type="Pfam" id="PF06742"/>
    </source>
</evidence>
<feature type="signal peptide" evidence="1">
    <location>
        <begin position="1"/>
        <end position="16"/>
    </location>
</feature>
<name>A0AAX4HNR6_9BACT</name>
<dbReference type="PANTHER" id="PTHR36509">
    <property type="entry name" value="BLL3101 PROTEIN"/>
    <property type="match status" value="1"/>
</dbReference>
<evidence type="ECO:0000313" key="4">
    <source>
        <dbReference type="EMBL" id="WPU64835.1"/>
    </source>
</evidence>
<feature type="domain" description="DUF1214" evidence="2">
    <location>
        <begin position="351"/>
        <end position="457"/>
    </location>
</feature>
<dbReference type="EMBL" id="CP139487">
    <property type="protein sequence ID" value="WPU64835.1"/>
    <property type="molecule type" value="Genomic_DNA"/>
</dbReference>
<dbReference type="AlphaFoldDB" id="A0AAX4HNR6"/>
<organism evidence="4 5">
    <name type="scientific">Peredibacter starrii</name>
    <dbReference type="NCBI Taxonomy" id="28202"/>
    <lineage>
        <taxon>Bacteria</taxon>
        <taxon>Pseudomonadati</taxon>
        <taxon>Bdellovibrionota</taxon>
        <taxon>Bacteriovoracia</taxon>
        <taxon>Bacteriovoracales</taxon>
        <taxon>Bacteriovoracaceae</taxon>
        <taxon>Peredibacter</taxon>
    </lineage>
</organism>
<accession>A0AAX4HNR6</accession>
<keyword evidence="1" id="KW-0732">Signal</keyword>
<gene>
    <name evidence="4" type="ORF">SOO65_19255</name>
</gene>
<dbReference type="InterPro" id="IPR037050">
    <property type="entry name" value="DUF1254_sf"/>
</dbReference>
<dbReference type="InterPro" id="IPR037049">
    <property type="entry name" value="DUF1214_C_sf"/>
</dbReference>
<keyword evidence="5" id="KW-1185">Reference proteome</keyword>
<dbReference type="RefSeq" id="WP_321394397.1">
    <property type="nucleotide sequence ID" value="NZ_CP139487.1"/>
</dbReference>
<feature type="chain" id="PRO_5043690994" evidence="1">
    <location>
        <begin position="17"/>
        <end position="483"/>
    </location>
</feature>
<dbReference type="Pfam" id="PF06742">
    <property type="entry name" value="DUF1214"/>
    <property type="match status" value="1"/>
</dbReference>
<evidence type="ECO:0000313" key="5">
    <source>
        <dbReference type="Proteomes" id="UP001324634"/>
    </source>
</evidence>
<dbReference type="Gene3D" id="1.10.3360.10">
    <property type="entry name" value="VPA0735-like domain"/>
    <property type="match status" value="1"/>
</dbReference>
<dbReference type="SUPFAM" id="SSF160935">
    <property type="entry name" value="VPA0735-like"/>
    <property type="match status" value="1"/>
</dbReference>
<dbReference type="InterPro" id="IPR010621">
    <property type="entry name" value="DUF1214"/>
</dbReference>
<dbReference type="Proteomes" id="UP001324634">
    <property type="component" value="Chromosome"/>
</dbReference>
<dbReference type="KEGG" id="psti:SOO65_19255"/>
<evidence type="ECO:0000256" key="1">
    <source>
        <dbReference type="SAM" id="SignalP"/>
    </source>
</evidence>
<feature type="domain" description="DUF1254" evidence="3">
    <location>
        <begin position="87"/>
        <end position="196"/>
    </location>
</feature>
<dbReference type="Pfam" id="PF06863">
    <property type="entry name" value="DUF1254"/>
    <property type="match status" value="1"/>
</dbReference>
<dbReference type="Gene3D" id="2.60.120.600">
    <property type="entry name" value="Domain of unknown function DUF1214, C-terminal domain"/>
    <property type="match status" value="1"/>
</dbReference>
<dbReference type="InterPro" id="IPR010679">
    <property type="entry name" value="DUF1254"/>
</dbReference>
<dbReference type="Gene3D" id="2.60.40.1610">
    <property type="entry name" value="Domain of unknown function DUF1254"/>
    <property type="match status" value="1"/>
</dbReference>